<dbReference type="EMBL" id="JAGIOO010000001">
    <property type="protein sequence ID" value="MBP2478324.1"/>
    <property type="molecule type" value="Genomic_DNA"/>
</dbReference>
<protein>
    <submittedName>
        <fullName evidence="6">AcrR family transcriptional regulator</fullName>
    </submittedName>
</protein>
<dbReference type="InterPro" id="IPR009057">
    <property type="entry name" value="Homeodomain-like_sf"/>
</dbReference>
<dbReference type="Proteomes" id="UP001519363">
    <property type="component" value="Unassembled WGS sequence"/>
</dbReference>
<dbReference type="InterPro" id="IPR041347">
    <property type="entry name" value="MftR_C"/>
</dbReference>
<evidence type="ECO:0000259" key="5">
    <source>
        <dbReference type="PROSITE" id="PS50977"/>
    </source>
</evidence>
<evidence type="ECO:0000256" key="4">
    <source>
        <dbReference type="PROSITE-ProRule" id="PRU00335"/>
    </source>
</evidence>
<gene>
    <name evidence="6" type="ORF">JOF53_007196</name>
</gene>
<dbReference type="Pfam" id="PF17754">
    <property type="entry name" value="TetR_C_14"/>
    <property type="match status" value="1"/>
</dbReference>
<sequence length="211" mass="23721">MTSTERPLGLRERKRQETHRNLARTTLRHVFAHGLDSVTVEDIAAEVGVSSRTFFNYFSSKEDALLRPYPGHEERGEQVIARLLATPCEDRPLLVLARVLAGEFQTIDADREEWLDRMTVFERHPQLLHRMALLQAENDRRTITAIAQWLGTPEASMYPVLLFATLGAACRAAMSHWFETRGARPAHELLFEAVAALDVGLPLPADAAPRG</sequence>
<evidence type="ECO:0000313" key="7">
    <source>
        <dbReference type="Proteomes" id="UP001519363"/>
    </source>
</evidence>
<evidence type="ECO:0000313" key="6">
    <source>
        <dbReference type="EMBL" id="MBP2478324.1"/>
    </source>
</evidence>
<organism evidence="6 7">
    <name type="scientific">Crossiella equi</name>
    <dbReference type="NCBI Taxonomy" id="130796"/>
    <lineage>
        <taxon>Bacteria</taxon>
        <taxon>Bacillati</taxon>
        <taxon>Actinomycetota</taxon>
        <taxon>Actinomycetes</taxon>
        <taxon>Pseudonocardiales</taxon>
        <taxon>Pseudonocardiaceae</taxon>
        <taxon>Crossiella</taxon>
    </lineage>
</organism>
<keyword evidence="3" id="KW-0804">Transcription</keyword>
<dbReference type="Pfam" id="PF00440">
    <property type="entry name" value="TetR_N"/>
    <property type="match status" value="1"/>
</dbReference>
<feature type="domain" description="HTH tetR-type" evidence="5">
    <location>
        <begin position="16"/>
        <end position="76"/>
    </location>
</feature>
<dbReference type="RefSeq" id="WP_086788579.1">
    <property type="nucleotide sequence ID" value="NZ_JAGIOO010000001.1"/>
</dbReference>
<accession>A0ABS5AP21</accession>
<dbReference type="PANTHER" id="PTHR30055">
    <property type="entry name" value="HTH-TYPE TRANSCRIPTIONAL REGULATOR RUTR"/>
    <property type="match status" value="1"/>
</dbReference>
<dbReference type="InterPro" id="IPR023772">
    <property type="entry name" value="DNA-bd_HTH_TetR-type_CS"/>
</dbReference>
<dbReference type="Gene3D" id="1.10.357.10">
    <property type="entry name" value="Tetracycline Repressor, domain 2"/>
    <property type="match status" value="1"/>
</dbReference>
<keyword evidence="1" id="KW-0805">Transcription regulation</keyword>
<proteinExistence type="predicted"/>
<evidence type="ECO:0000256" key="1">
    <source>
        <dbReference type="ARBA" id="ARBA00023015"/>
    </source>
</evidence>
<keyword evidence="7" id="KW-1185">Reference proteome</keyword>
<dbReference type="Gene3D" id="1.10.10.60">
    <property type="entry name" value="Homeodomain-like"/>
    <property type="match status" value="1"/>
</dbReference>
<feature type="DNA-binding region" description="H-T-H motif" evidence="4">
    <location>
        <begin position="39"/>
        <end position="58"/>
    </location>
</feature>
<dbReference type="PANTHER" id="PTHR30055:SF238">
    <property type="entry name" value="MYCOFACTOCIN BIOSYNTHESIS TRANSCRIPTIONAL REGULATOR MFTR-RELATED"/>
    <property type="match status" value="1"/>
</dbReference>
<evidence type="ECO:0000256" key="3">
    <source>
        <dbReference type="ARBA" id="ARBA00023163"/>
    </source>
</evidence>
<dbReference type="InterPro" id="IPR001647">
    <property type="entry name" value="HTH_TetR"/>
</dbReference>
<dbReference type="SUPFAM" id="SSF46689">
    <property type="entry name" value="Homeodomain-like"/>
    <property type="match status" value="1"/>
</dbReference>
<dbReference type="PROSITE" id="PS50977">
    <property type="entry name" value="HTH_TETR_2"/>
    <property type="match status" value="1"/>
</dbReference>
<dbReference type="PROSITE" id="PS01081">
    <property type="entry name" value="HTH_TETR_1"/>
    <property type="match status" value="1"/>
</dbReference>
<reference evidence="6 7" key="1">
    <citation type="submission" date="2021-03" db="EMBL/GenBank/DDBJ databases">
        <title>Sequencing the genomes of 1000 actinobacteria strains.</title>
        <authorList>
            <person name="Klenk H.-P."/>
        </authorList>
    </citation>
    <scope>NUCLEOTIDE SEQUENCE [LARGE SCALE GENOMIC DNA]</scope>
    <source>
        <strain evidence="6 7">DSM 44580</strain>
    </source>
</reference>
<dbReference type="InterPro" id="IPR050109">
    <property type="entry name" value="HTH-type_TetR-like_transc_reg"/>
</dbReference>
<keyword evidence="2 4" id="KW-0238">DNA-binding</keyword>
<name>A0ABS5AP21_9PSEU</name>
<comment type="caution">
    <text evidence="6">The sequence shown here is derived from an EMBL/GenBank/DDBJ whole genome shotgun (WGS) entry which is preliminary data.</text>
</comment>
<evidence type="ECO:0000256" key="2">
    <source>
        <dbReference type="ARBA" id="ARBA00023125"/>
    </source>
</evidence>